<dbReference type="Gene3D" id="3.40.50.720">
    <property type="entry name" value="NAD(P)-binding Rossmann-like Domain"/>
    <property type="match status" value="1"/>
</dbReference>
<reference evidence="1" key="2">
    <citation type="submission" date="2020-09" db="EMBL/GenBank/DDBJ databases">
        <authorList>
            <person name="Sun Q."/>
            <person name="Ohkuma M."/>
        </authorList>
    </citation>
    <scope>NUCLEOTIDE SEQUENCE</scope>
    <source>
        <strain evidence="1">JCM 3090</strain>
    </source>
</reference>
<dbReference type="PANTHER" id="PTHR14097:SF8">
    <property type="entry name" value="NAD(P)-BINDING DOMAIN-CONTAINING PROTEIN"/>
    <property type="match status" value="1"/>
</dbReference>
<reference evidence="1" key="1">
    <citation type="journal article" date="2014" name="Int. J. Syst. Evol. Microbiol.">
        <title>Complete genome sequence of Corynebacterium casei LMG S-19264T (=DSM 44701T), isolated from a smear-ripened cheese.</title>
        <authorList>
            <consortium name="US DOE Joint Genome Institute (JGI-PGF)"/>
            <person name="Walter F."/>
            <person name="Albersmeier A."/>
            <person name="Kalinowski J."/>
            <person name="Ruckert C."/>
        </authorList>
    </citation>
    <scope>NUCLEOTIDE SEQUENCE</scope>
    <source>
        <strain evidence="1">JCM 3090</strain>
    </source>
</reference>
<dbReference type="SUPFAM" id="SSF51735">
    <property type="entry name" value="NAD(P)-binding Rossmann-fold domains"/>
    <property type="match status" value="1"/>
</dbReference>
<proteinExistence type="predicted"/>
<dbReference type="PANTHER" id="PTHR14097">
    <property type="entry name" value="OXIDOREDUCTASE HTATIP2"/>
    <property type="match status" value="1"/>
</dbReference>
<comment type="caution">
    <text evidence="1">The sequence shown here is derived from an EMBL/GenBank/DDBJ whole genome shotgun (WGS) entry which is preliminary data.</text>
</comment>
<accession>A0A8J3F6B4</accession>
<dbReference type="InterPro" id="IPR036291">
    <property type="entry name" value="NAD(P)-bd_dom_sf"/>
</dbReference>
<name>A0A8J3F6B4_9ACTN</name>
<dbReference type="RefSeq" id="WP_189168468.1">
    <property type="nucleotide sequence ID" value="NZ_BMQB01000001.1"/>
</dbReference>
<evidence type="ECO:0000313" key="1">
    <source>
        <dbReference type="EMBL" id="GGJ79266.1"/>
    </source>
</evidence>
<keyword evidence="2" id="KW-1185">Reference proteome</keyword>
<evidence type="ECO:0000313" key="2">
    <source>
        <dbReference type="Proteomes" id="UP000649739"/>
    </source>
</evidence>
<sequence length="220" mass="23732">MRVILYGGTGMVGQGVLRECLADPRVTEVLAVGRTAVALAHPRLRQLVPADVADAPAYADELDGFDACFFCLGVSSVGLPAEEYQRITHDLTLAVGRVLAERSPGLTFCYVSGAGTDRTERGPRRWARVKGATENALVALPLRVYAFRPGYIQAGPGITSRTRWYALAYSVLAPLYPVLRRVAPGWTTRTDTIGRAMVTVAERGWPRDVMTSPDINAAGA</sequence>
<dbReference type="Proteomes" id="UP000649739">
    <property type="component" value="Unassembled WGS sequence"/>
</dbReference>
<gene>
    <name evidence="1" type="ORF">GCM10010123_06510</name>
</gene>
<dbReference type="EMBL" id="BMQB01000001">
    <property type="protein sequence ID" value="GGJ79266.1"/>
    <property type="molecule type" value="Genomic_DNA"/>
</dbReference>
<organism evidence="1 2">
    <name type="scientific">Pilimelia anulata</name>
    <dbReference type="NCBI Taxonomy" id="53371"/>
    <lineage>
        <taxon>Bacteria</taxon>
        <taxon>Bacillati</taxon>
        <taxon>Actinomycetota</taxon>
        <taxon>Actinomycetes</taxon>
        <taxon>Micromonosporales</taxon>
        <taxon>Micromonosporaceae</taxon>
        <taxon>Pilimelia</taxon>
    </lineage>
</organism>
<protein>
    <submittedName>
        <fullName evidence="1">Epimerase</fullName>
    </submittedName>
</protein>
<dbReference type="AlphaFoldDB" id="A0A8J3F6B4"/>